<gene>
    <name evidence="10" type="ORF">ABS766_03110</name>
</gene>
<feature type="transmembrane region" description="Helical" evidence="8">
    <location>
        <begin position="73"/>
        <end position="94"/>
    </location>
</feature>
<evidence type="ECO:0000256" key="4">
    <source>
        <dbReference type="ARBA" id="ARBA00022989"/>
    </source>
</evidence>
<evidence type="ECO:0000256" key="8">
    <source>
        <dbReference type="SAM" id="Phobius"/>
    </source>
</evidence>
<sequence>MHFFRTILSFLKNEEYRDLLFTTVTVIVIGTVAYHYIEGWRFIDALYFSVVTLTTIGFGDLSPKTDTGKLFTIFYIVIGIGVILQFINTLQNHYAQSRPYRKRKNN</sequence>
<dbReference type="RefSeq" id="WP_408083653.1">
    <property type="nucleotide sequence ID" value="NZ_JBELPZ010000002.1"/>
</dbReference>
<evidence type="ECO:0000259" key="9">
    <source>
        <dbReference type="Pfam" id="PF07885"/>
    </source>
</evidence>
<dbReference type="PRINTS" id="PR01463">
    <property type="entry name" value="EAGCHANLFMLY"/>
</dbReference>
<feature type="domain" description="Potassium channel" evidence="9">
    <location>
        <begin position="22"/>
        <end position="92"/>
    </location>
</feature>
<evidence type="ECO:0000256" key="1">
    <source>
        <dbReference type="ARBA" id="ARBA00004141"/>
    </source>
</evidence>
<comment type="caution">
    <text evidence="10">The sequence shown here is derived from an EMBL/GenBank/DDBJ whole genome shotgun (WGS) entry which is preliminary data.</text>
</comment>
<name>A0ABW8YTU6_9FLAO</name>
<dbReference type="SUPFAM" id="SSF81324">
    <property type="entry name" value="Voltage-gated potassium channels"/>
    <property type="match status" value="1"/>
</dbReference>
<feature type="transmembrane region" description="Helical" evidence="8">
    <location>
        <begin position="44"/>
        <end position="61"/>
    </location>
</feature>
<evidence type="ECO:0000313" key="11">
    <source>
        <dbReference type="Proteomes" id="UP001629156"/>
    </source>
</evidence>
<keyword evidence="4 8" id="KW-1133">Transmembrane helix</keyword>
<evidence type="ECO:0000256" key="6">
    <source>
        <dbReference type="ARBA" id="ARBA00023136"/>
    </source>
</evidence>
<dbReference type="EMBL" id="JBELPZ010000002">
    <property type="protein sequence ID" value="MFL9843402.1"/>
    <property type="molecule type" value="Genomic_DNA"/>
</dbReference>
<keyword evidence="7 10" id="KW-0407">Ion channel</keyword>
<dbReference type="Pfam" id="PF07885">
    <property type="entry name" value="Ion_trans_2"/>
    <property type="match status" value="1"/>
</dbReference>
<feature type="transmembrane region" description="Helical" evidence="8">
    <location>
        <begin position="20"/>
        <end position="37"/>
    </location>
</feature>
<evidence type="ECO:0000256" key="5">
    <source>
        <dbReference type="ARBA" id="ARBA00023065"/>
    </source>
</evidence>
<proteinExistence type="predicted"/>
<keyword evidence="2" id="KW-0813">Transport</keyword>
<keyword evidence="6 8" id="KW-0472">Membrane</keyword>
<keyword evidence="3 8" id="KW-0812">Transmembrane</keyword>
<dbReference type="PANTHER" id="PTHR11003:SF291">
    <property type="entry name" value="IP11374P"/>
    <property type="match status" value="1"/>
</dbReference>
<keyword evidence="11" id="KW-1185">Reference proteome</keyword>
<organism evidence="10 11">
    <name type="scientific">Flavobacterium rhizosphaerae</name>
    <dbReference type="NCBI Taxonomy" id="3163298"/>
    <lineage>
        <taxon>Bacteria</taxon>
        <taxon>Pseudomonadati</taxon>
        <taxon>Bacteroidota</taxon>
        <taxon>Flavobacteriia</taxon>
        <taxon>Flavobacteriales</taxon>
        <taxon>Flavobacteriaceae</taxon>
        <taxon>Flavobacterium</taxon>
    </lineage>
</organism>
<evidence type="ECO:0000256" key="2">
    <source>
        <dbReference type="ARBA" id="ARBA00022448"/>
    </source>
</evidence>
<dbReference type="InterPro" id="IPR003938">
    <property type="entry name" value="K_chnl_volt-dep_EAG/ELK/ERG"/>
</dbReference>
<dbReference type="Proteomes" id="UP001629156">
    <property type="component" value="Unassembled WGS sequence"/>
</dbReference>
<keyword evidence="5" id="KW-0406">Ion transport</keyword>
<evidence type="ECO:0000256" key="3">
    <source>
        <dbReference type="ARBA" id="ARBA00022692"/>
    </source>
</evidence>
<dbReference type="Gene3D" id="1.10.287.70">
    <property type="match status" value="1"/>
</dbReference>
<evidence type="ECO:0000313" key="10">
    <source>
        <dbReference type="EMBL" id="MFL9843402.1"/>
    </source>
</evidence>
<dbReference type="GO" id="GO:0034220">
    <property type="term" value="P:monoatomic ion transmembrane transport"/>
    <property type="evidence" value="ECO:0007669"/>
    <property type="project" value="UniProtKB-KW"/>
</dbReference>
<protein>
    <submittedName>
        <fullName evidence="10">Potassium channel family protein</fullName>
    </submittedName>
</protein>
<comment type="subcellular location">
    <subcellularLocation>
        <location evidence="1">Membrane</location>
        <topology evidence="1">Multi-pass membrane protein</topology>
    </subcellularLocation>
</comment>
<dbReference type="PANTHER" id="PTHR11003">
    <property type="entry name" value="POTASSIUM CHANNEL, SUBFAMILY K"/>
    <property type="match status" value="1"/>
</dbReference>
<accession>A0ABW8YTU6</accession>
<dbReference type="InterPro" id="IPR013099">
    <property type="entry name" value="K_chnl_dom"/>
</dbReference>
<evidence type="ECO:0000256" key="7">
    <source>
        <dbReference type="ARBA" id="ARBA00023303"/>
    </source>
</evidence>
<reference evidence="10 11" key="1">
    <citation type="submission" date="2024-06" db="EMBL/GenBank/DDBJ databases">
        <authorList>
            <person name="Kaempfer P."/>
            <person name="Viver T."/>
        </authorList>
    </citation>
    <scope>NUCLEOTIDE SEQUENCE [LARGE SCALE GENOMIC DNA]</scope>
    <source>
        <strain evidence="10 11">ST-119</strain>
    </source>
</reference>
<dbReference type="InterPro" id="IPR003280">
    <property type="entry name" value="2pore_dom_K_chnl"/>
</dbReference>